<feature type="region of interest" description="Disordered" evidence="1">
    <location>
        <begin position="221"/>
        <end position="245"/>
    </location>
</feature>
<dbReference type="EMBL" id="AGNL01000937">
    <property type="protein sequence ID" value="EJK77395.1"/>
    <property type="molecule type" value="Genomic_DNA"/>
</dbReference>
<proteinExistence type="predicted"/>
<evidence type="ECO:0000313" key="2">
    <source>
        <dbReference type="EMBL" id="EJK77395.1"/>
    </source>
</evidence>
<protein>
    <submittedName>
        <fullName evidence="2">Uncharacterized protein</fullName>
    </submittedName>
</protein>
<gene>
    <name evidence="2" type="ORF">THAOC_00777</name>
</gene>
<comment type="caution">
    <text evidence="2">The sequence shown here is derived from an EMBL/GenBank/DDBJ whole genome shotgun (WGS) entry which is preliminary data.</text>
</comment>
<sequence length="266" mass="27323">MPRTRGGGVVGKGPARTSNGRSVVDNMVMSPTAIATRATGPTMGRTSITSRTSGSSSIANLEALAGSEGCVHDTHDTQTAMEVDAVDAPGIRVKRSKQGQTPNCNKRSGGRCVSNPSETHLPELTHVAGAKPNGRTLGVEKVPARTSNGRSVVDNIIMSPTATGATGPTMGRTSITSRTSGSSSIANLEALAGSEGCVHDTHDTQTAMVDAVDASGIRVKRSKQGQTPNCNKRSGGRCVSNPSETHLPELTHVAGAKPNGRYVVSS</sequence>
<feature type="region of interest" description="Disordered" evidence="1">
    <location>
        <begin position="95"/>
        <end position="118"/>
    </location>
</feature>
<feature type="region of interest" description="Disordered" evidence="1">
    <location>
        <begin position="160"/>
        <end position="180"/>
    </location>
</feature>
<accession>K0TIH9</accession>
<feature type="compositionally biased region" description="Gly residues" evidence="1">
    <location>
        <begin position="1"/>
        <end position="11"/>
    </location>
</feature>
<organism evidence="2 3">
    <name type="scientific">Thalassiosira oceanica</name>
    <name type="common">Marine diatom</name>
    <dbReference type="NCBI Taxonomy" id="159749"/>
    <lineage>
        <taxon>Eukaryota</taxon>
        <taxon>Sar</taxon>
        <taxon>Stramenopiles</taxon>
        <taxon>Ochrophyta</taxon>
        <taxon>Bacillariophyta</taxon>
        <taxon>Coscinodiscophyceae</taxon>
        <taxon>Thalassiosirophycidae</taxon>
        <taxon>Thalassiosirales</taxon>
        <taxon>Thalassiosiraceae</taxon>
        <taxon>Thalassiosira</taxon>
    </lineage>
</organism>
<feature type="region of interest" description="Disordered" evidence="1">
    <location>
        <begin position="1"/>
        <end position="22"/>
    </location>
</feature>
<name>K0TIH9_THAOC</name>
<dbReference type="Proteomes" id="UP000266841">
    <property type="component" value="Unassembled WGS sequence"/>
</dbReference>
<dbReference type="AlphaFoldDB" id="K0TIH9"/>
<reference evidence="2 3" key="1">
    <citation type="journal article" date="2012" name="Genome Biol.">
        <title>Genome and low-iron response of an oceanic diatom adapted to chronic iron limitation.</title>
        <authorList>
            <person name="Lommer M."/>
            <person name="Specht M."/>
            <person name="Roy A.S."/>
            <person name="Kraemer L."/>
            <person name="Andreson R."/>
            <person name="Gutowska M.A."/>
            <person name="Wolf J."/>
            <person name="Bergner S.V."/>
            <person name="Schilhabel M.B."/>
            <person name="Klostermeier U.C."/>
            <person name="Beiko R.G."/>
            <person name="Rosenstiel P."/>
            <person name="Hippler M."/>
            <person name="Laroche J."/>
        </authorList>
    </citation>
    <scope>NUCLEOTIDE SEQUENCE [LARGE SCALE GENOMIC DNA]</scope>
    <source>
        <strain evidence="2 3">CCMP1005</strain>
    </source>
</reference>
<evidence type="ECO:0000313" key="3">
    <source>
        <dbReference type="Proteomes" id="UP000266841"/>
    </source>
</evidence>
<keyword evidence="3" id="KW-1185">Reference proteome</keyword>
<evidence type="ECO:0000256" key="1">
    <source>
        <dbReference type="SAM" id="MobiDB-lite"/>
    </source>
</evidence>